<keyword evidence="4" id="KW-0548">Nucleotidyltransferase</keyword>
<dbReference type="SUPFAM" id="SSF53098">
    <property type="entry name" value="Ribonuclease H-like"/>
    <property type="match status" value="1"/>
</dbReference>
<evidence type="ECO:0000256" key="2">
    <source>
        <dbReference type="ARBA" id="ARBA00012417"/>
    </source>
</evidence>
<evidence type="ECO:0000259" key="9">
    <source>
        <dbReference type="Pfam" id="PF03175"/>
    </source>
</evidence>
<sequence length="211" mass="24590">MANITTRRKSDVFNSLKFRDSLRYIPMPLAKMPKTFGITEMKKGYYPYYFNHPENYGKNLIGLPVKHFYDPSHMKPEALAEFERWYNEHELEPFDADQELLSYCQSDVEILTAGLSEYIKICKKLFNSWNSVMSSCTIAGFVKHILKFEHFGKGDLGIIPENGFPERNNSVFAIKMLMWICHTLLSTLENDLSITSFFYTCDNICKIEECL</sequence>
<evidence type="ECO:0000256" key="4">
    <source>
        <dbReference type="ARBA" id="ARBA00022695"/>
    </source>
</evidence>
<dbReference type="EC" id="2.7.7.7" evidence="2"/>
<dbReference type="CTD" id="78778112"/>
<evidence type="ECO:0000256" key="6">
    <source>
        <dbReference type="ARBA" id="ARBA00022932"/>
    </source>
</evidence>
<keyword evidence="5" id="KW-0235">DNA replication</keyword>
<dbReference type="RefSeq" id="XP_053580353.1">
    <property type="nucleotide sequence ID" value="XM_053736787.1"/>
</dbReference>
<keyword evidence="7" id="KW-0238">DNA-binding</keyword>
<evidence type="ECO:0000313" key="11">
    <source>
        <dbReference type="Proteomes" id="UP000483820"/>
    </source>
</evidence>
<evidence type="ECO:0000256" key="3">
    <source>
        <dbReference type="ARBA" id="ARBA00022679"/>
    </source>
</evidence>
<reference evidence="10 11" key="1">
    <citation type="submission" date="2019-12" db="EMBL/GenBank/DDBJ databases">
        <title>Chromosome-level assembly of the Caenorhabditis remanei genome.</title>
        <authorList>
            <person name="Teterina A.A."/>
            <person name="Willis J.H."/>
            <person name="Phillips P.C."/>
        </authorList>
    </citation>
    <scope>NUCLEOTIDE SEQUENCE [LARGE SCALE GENOMIC DNA]</scope>
    <source>
        <strain evidence="10 11">PX506</strain>
        <tissue evidence="10">Whole organism</tissue>
    </source>
</reference>
<dbReference type="GO" id="GO:0006260">
    <property type="term" value="P:DNA replication"/>
    <property type="evidence" value="ECO:0007669"/>
    <property type="project" value="UniProtKB-KW"/>
</dbReference>
<dbReference type="Pfam" id="PF03175">
    <property type="entry name" value="DNA_pol_B_2"/>
    <property type="match status" value="1"/>
</dbReference>
<evidence type="ECO:0000256" key="1">
    <source>
        <dbReference type="ARBA" id="ARBA00005755"/>
    </source>
</evidence>
<dbReference type="Proteomes" id="UP000483820">
    <property type="component" value="Chromosome X"/>
</dbReference>
<evidence type="ECO:0000256" key="7">
    <source>
        <dbReference type="ARBA" id="ARBA00023125"/>
    </source>
</evidence>
<evidence type="ECO:0000313" key="10">
    <source>
        <dbReference type="EMBL" id="KAF1749797.1"/>
    </source>
</evidence>
<dbReference type="PANTHER" id="PTHR33568">
    <property type="entry name" value="DNA POLYMERASE"/>
    <property type="match status" value="1"/>
</dbReference>
<dbReference type="GO" id="GO:0003677">
    <property type="term" value="F:DNA binding"/>
    <property type="evidence" value="ECO:0007669"/>
    <property type="project" value="UniProtKB-KW"/>
</dbReference>
<dbReference type="InterPro" id="IPR036397">
    <property type="entry name" value="RNaseH_sf"/>
</dbReference>
<dbReference type="AlphaFoldDB" id="A0A6A5G4B5"/>
<comment type="caution">
    <text evidence="10">The sequence shown here is derived from an EMBL/GenBank/DDBJ whole genome shotgun (WGS) entry which is preliminary data.</text>
</comment>
<comment type="similarity">
    <text evidence="1">Belongs to the DNA polymerase type-B family.</text>
</comment>
<accession>A0A6A5G4B5</accession>
<proteinExistence type="inferred from homology"/>
<protein>
    <recommendedName>
        <fullName evidence="2">DNA-directed DNA polymerase</fullName>
        <ecNumber evidence="2">2.7.7.7</ecNumber>
    </recommendedName>
</protein>
<evidence type="ECO:0000256" key="8">
    <source>
        <dbReference type="ARBA" id="ARBA00049244"/>
    </source>
</evidence>
<dbReference type="GO" id="GO:0000166">
    <property type="term" value="F:nucleotide binding"/>
    <property type="evidence" value="ECO:0007669"/>
    <property type="project" value="InterPro"/>
</dbReference>
<comment type="catalytic activity">
    <reaction evidence="8">
        <text>DNA(n) + a 2'-deoxyribonucleoside 5'-triphosphate = DNA(n+1) + diphosphate</text>
        <dbReference type="Rhea" id="RHEA:22508"/>
        <dbReference type="Rhea" id="RHEA-COMP:17339"/>
        <dbReference type="Rhea" id="RHEA-COMP:17340"/>
        <dbReference type="ChEBI" id="CHEBI:33019"/>
        <dbReference type="ChEBI" id="CHEBI:61560"/>
        <dbReference type="ChEBI" id="CHEBI:173112"/>
        <dbReference type="EC" id="2.7.7.7"/>
    </reaction>
</comment>
<dbReference type="EMBL" id="WUAV01000006">
    <property type="protein sequence ID" value="KAF1749797.1"/>
    <property type="molecule type" value="Genomic_DNA"/>
</dbReference>
<dbReference type="InterPro" id="IPR004868">
    <property type="entry name" value="DNA-dir_DNA_pol_B_mt/vir"/>
</dbReference>
<keyword evidence="3" id="KW-0808">Transferase</keyword>
<dbReference type="InterPro" id="IPR012337">
    <property type="entry name" value="RNaseH-like_sf"/>
</dbReference>
<keyword evidence="6" id="KW-0239">DNA-directed DNA polymerase</keyword>
<feature type="domain" description="DNA-directed DNA polymerase family B mitochondria/virus" evidence="9">
    <location>
        <begin position="13"/>
        <end position="140"/>
    </location>
</feature>
<dbReference type="Gene3D" id="3.30.420.10">
    <property type="entry name" value="Ribonuclease H-like superfamily/Ribonuclease H"/>
    <property type="match status" value="1"/>
</dbReference>
<dbReference type="GeneID" id="78778112"/>
<dbReference type="GO" id="GO:0003887">
    <property type="term" value="F:DNA-directed DNA polymerase activity"/>
    <property type="evidence" value="ECO:0007669"/>
    <property type="project" value="UniProtKB-KW"/>
</dbReference>
<gene>
    <name evidence="10" type="ORF">GCK72_026266</name>
</gene>
<dbReference type="PANTHER" id="PTHR33568:SF3">
    <property type="entry name" value="DNA-DIRECTED DNA POLYMERASE"/>
    <property type="match status" value="1"/>
</dbReference>
<organism evidence="10 11">
    <name type="scientific">Caenorhabditis remanei</name>
    <name type="common">Caenorhabditis vulgaris</name>
    <dbReference type="NCBI Taxonomy" id="31234"/>
    <lineage>
        <taxon>Eukaryota</taxon>
        <taxon>Metazoa</taxon>
        <taxon>Ecdysozoa</taxon>
        <taxon>Nematoda</taxon>
        <taxon>Chromadorea</taxon>
        <taxon>Rhabditida</taxon>
        <taxon>Rhabditina</taxon>
        <taxon>Rhabditomorpha</taxon>
        <taxon>Rhabditoidea</taxon>
        <taxon>Rhabditidae</taxon>
        <taxon>Peloderinae</taxon>
        <taxon>Caenorhabditis</taxon>
    </lineage>
</organism>
<evidence type="ECO:0000256" key="5">
    <source>
        <dbReference type="ARBA" id="ARBA00022705"/>
    </source>
</evidence>
<dbReference type="KEGG" id="crq:GCK72_026266"/>
<name>A0A6A5G4B5_CAERE</name>